<gene>
    <name evidence="3" type="ORF">CW354_04985</name>
</gene>
<protein>
    <recommendedName>
        <fullName evidence="2">SWIM-type domain-containing protein</fullName>
    </recommendedName>
</protein>
<dbReference type="Pfam" id="PF21810">
    <property type="entry name" value="DUF6880"/>
    <property type="match status" value="1"/>
</dbReference>
<dbReference type="OrthoDB" id="7187515at2"/>
<keyword evidence="4" id="KW-1185">Reference proteome</keyword>
<reference evidence="3 4" key="1">
    <citation type="submission" date="2017-12" db="EMBL/GenBank/DDBJ databases">
        <authorList>
            <person name="Hurst M.R.H."/>
        </authorList>
    </citation>
    <scope>NUCLEOTIDE SEQUENCE [LARGE SCALE GENOMIC DNA]</scope>
    <source>
        <strain evidence="3 4">SY-3-19</strain>
    </source>
</reference>
<accession>A0A2S7K8C1</accession>
<sequence length="312" mass="33963">MRDLAGEKVFARGAAYHRDGHVEILSYETKRVLAQVAGTEDYRVVLEGRGEDIDGECSCPAFERGFCKHMVATALAANAAAGGEEPEGGGLLARIRVHLKARGVDALVDMIIEMAEHDPALLRRLDMAAAVECEDEETLEKRYRKAIDEATRTRGFIDYARAPDWAANVDAALDALAGLPAAGQGALALKLAERAIDGIERAIEHIDDSDGHCSWLLHRARDIHLDAARAARPDPVAFAGELFAREMEEDYDTFSGAAALYADVLGEEGLAEYRHLAMEAWEKLPMRTGERRGLMIGPVEAGDISVRLLRGS</sequence>
<evidence type="ECO:0000256" key="1">
    <source>
        <dbReference type="PROSITE-ProRule" id="PRU00325"/>
    </source>
</evidence>
<keyword evidence="1" id="KW-0863">Zinc-finger</keyword>
<name>A0A2S7K8C1_9PROT</name>
<keyword evidence="1" id="KW-0862">Zinc</keyword>
<evidence type="ECO:0000313" key="3">
    <source>
        <dbReference type="EMBL" id="PQA88746.1"/>
    </source>
</evidence>
<organism evidence="3 4">
    <name type="scientific">Hyphococcus luteus</name>
    <dbReference type="NCBI Taxonomy" id="2058213"/>
    <lineage>
        <taxon>Bacteria</taxon>
        <taxon>Pseudomonadati</taxon>
        <taxon>Pseudomonadota</taxon>
        <taxon>Alphaproteobacteria</taxon>
        <taxon>Parvularculales</taxon>
        <taxon>Parvularculaceae</taxon>
        <taxon>Hyphococcus</taxon>
    </lineage>
</organism>
<evidence type="ECO:0000313" key="4">
    <source>
        <dbReference type="Proteomes" id="UP000239504"/>
    </source>
</evidence>
<proteinExistence type="predicted"/>
<feature type="domain" description="SWIM-type" evidence="2">
    <location>
        <begin position="42"/>
        <end position="78"/>
    </location>
</feature>
<dbReference type="Pfam" id="PF04434">
    <property type="entry name" value="SWIM"/>
    <property type="match status" value="1"/>
</dbReference>
<evidence type="ECO:0000259" key="2">
    <source>
        <dbReference type="PROSITE" id="PS50966"/>
    </source>
</evidence>
<dbReference type="EMBL" id="PJCH01000005">
    <property type="protein sequence ID" value="PQA88746.1"/>
    <property type="molecule type" value="Genomic_DNA"/>
</dbReference>
<dbReference type="InterPro" id="IPR049245">
    <property type="entry name" value="DUF6880"/>
</dbReference>
<dbReference type="Proteomes" id="UP000239504">
    <property type="component" value="Unassembled WGS sequence"/>
</dbReference>
<dbReference type="InterPro" id="IPR007527">
    <property type="entry name" value="Znf_SWIM"/>
</dbReference>
<comment type="caution">
    <text evidence="3">The sequence shown here is derived from an EMBL/GenBank/DDBJ whole genome shotgun (WGS) entry which is preliminary data.</text>
</comment>
<dbReference type="GO" id="GO:0008270">
    <property type="term" value="F:zinc ion binding"/>
    <property type="evidence" value="ECO:0007669"/>
    <property type="project" value="UniProtKB-KW"/>
</dbReference>
<dbReference type="PROSITE" id="PS50966">
    <property type="entry name" value="ZF_SWIM"/>
    <property type="match status" value="1"/>
</dbReference>
<dbReference type="AlphaFoldDB" id="A0A2S7K8C1"/>
<keyword evidence="1" id="KW-0479">Metal-binding</keyword>